<keyword evidence="4 5" id="KW-0472">Membrane</keyword>
<dbReference type="PANTHER" id="PTHR35371">
    <property type="entry name" value="INNER MEMBRANE PROTEIN"/>
    <property type="match status" value="1"/>
</dbReference>
<reference evidence="6 7" key="1">
    <citation type="submission" date="2013-04" db="EMBL/GenBank/DDBJ databases">
        <authorList>
            <person name="Harkins D.M."/>
            <person name="Durkin A.S."/>
            <person name="Brinkac L.M."/>
            <person name="Haft D.H."/>
            <person name="Selengut J.D."/>
            <person name="Sanka R."/>
            <person name="DePew J."/>
            <person name="Purushe J."/>
            <person name="Hartskeerl R.A."/>
            <person name="Ahmed A."/>
            <person name="van der Linden H."/>
            <person name="Goris M.G.A."/>
            <person name="Vinetz J.M."/>
            <person name="Sutton G.G."/>
            <person name="Nierman W.C."/>
            <person name="Fouts D.E."/>
        </authorList>
    </citation>
    <scope>NUCLEOTIDE SEQUENCE [LARGE SCALE GENOMIC DNA]</scope>
    <source>
        <strain evidence="6 7">Sao Paulo</strain>
    </source>
</reference>
<dbReference type="PANTHER" id="PTHR35371:SF1">
    <property type="entry name" value="BLR7753 PROTEIN"/>
    <property type="match status" value="1"/>
</dbReference>
<dbReference type="AlphaFoldDB" id="A0A5E8HCJ5"/>
<keyword evidence="2 5" id="KW-0812">Transmembrane</keyword>
<dbReference type="GO" id="GO:0016020">
    <property type="term" value="C:membrane"/>
    <property type="evidence" value="ECO:0007669"/>
    <property type="project" value="UniProtKB-SubCell"/>
</dbReference>
<feature type="transmembrane region" description="Helical" evidence="5">
    <location>
        <begin position="80"/>
        <end position="103"/>
    </location>
</feature>
<dbReference type="EMBL" id="AOGX02000024">
    <property type="protein sequence ID" value="EOQ88270.1"/>
    <property type="molecule type" value="Genomic_DNA"/>
</dbReference>
<dbReference type="SUPFAM" id="SSF161084">
    <property type="entry name" value="MAPEG domain-like"/>
    <property type="match status" value="1"/>
</dbReference>
<dbReference type="Proteomes" id="UP000013996">
    <property type="component" value="Unassembled WGS sequence"/>
</dbReference>
<dbReference type="InterPro" id="IPR001129">
    <property type="entry name" value="Membr-assoc_MAPEG"/>
</dbReference>
<dbReference type="Gene3D" id="1.20.120.550">
    <property type="entry name" value="Membrane associated eicosanoid/glutathione metabolism-like domain"/>
    <property type="match status" value="1"/>
</dbReference>
<accession>A0A5E8HCJ5</accession>
<evidence type="ECO:0000313" key="6">
    <source>
        <dbReference type="EMBL" id="EOQ88270.1"/>
    </source>
</evidence>
<proteinExistence type="predicted"/>
<feature type="transmembrane region" description="Helical" evidence="5">
    <location>
        <begin position="110"/>
        <end position="129"/>
    </location>
</feature>
<dbReference type="RefSeq" id="WP_015678284.1">
    <property type="nucleotide sequence ID" value="NZ_AOGX02000024.1"/>
</dbReference>
<evidence type="ECO:0000256" key="3">
    <source>
        <dbReference type="ARBA" id="ARBA00022989"/>
    </source>
</evidence>
<evidence type="ECO:0000256" key="4">
    <source>
        <dbReference type="ARBA" id="ARBA00023136"/>
    </source>
</evidence>
<name>A0A5E8HCJ5_9LEPT</name>
<comment type="subcellular location">
    <subcellularLocation>
        <location evidence="1">Membrane</location>
    </subcellularLocation>
</comment>
<evidence type="ECO:0000256" key="2">
    <source>
        <dbReference type="ARBA" id="ARBA00022692"/>
    </source>
</evidence>
<sequence length="130" mass="15138">MTLLIITMLVSIFQIYFAKAFVALAMARQEKGYDNHHPSMQQSKLTGWGARAYAAHLNGFEAFPIFAIGILLNMVLKTDLYFVEILAFSFISLRFFYIFFYIADYSYLRSTIWTIAFLCNMGMYLLPFLY</sequence>
<dbReference type="STRING" id="1249483.LEP1GSC202_3228"/>
<evidence type="ECO:0000313" key="7">
    <source>
        <dbReference type="Proteomes" id="UP000013996"/>
    </source>
</evidence>
<protein>
    <submittedName>
        <fullName evidence="6">MAPEG family protein</fullName>
    </submittedName>
</protein>
<dbReference type="Pfam" id="PF01124">
    <property type="entry name" value="MAPEG"/>
    <property type="match status" value="1"/>
</dbReference>
<evidence type="ECO:0000256" key="5">
    <source>
        <dbReference type="SAM" id="Phobius"/>
    </source>
</evidence>
<organism evidence="6 7">
    <name type="scientific">Leptospira yanagawae serovar Saopaulo str. Sao Paulo = ATCC 700523</name>
    <dbReference type="NCBI Taxonomy" id="1249483"/>
    <lineage>
        <taxon>Bacteria</taxon>
        <taxon>Pseudomonadati</taxon>
        <taxon>Spirochaetota</taxon>
        <taxon>Spirochaetia</taxon>
        <taxon>Leptospirales</taxon>
        <taxon>Leptospiraceae</taxon>
        <taxon>Leptospira</taxon>
    </lineage>
</organism>
<comment type="caution">
    <text evidence="6">The sequence shown here is derived from an EMBL/GenBank/DDBJ whole genome shotgun (WGS) entry which is preliminary data.</text>
</comment>
<keyword evidence="3 5" id="KW-1133">Transmembrane helix</keyword>
<dbReference type="OrthoDB" id="513661at2"/>
<feature type="transmembrane region" description="Helical" evidence="5">
    <location>
        <begin position="6"/>
        <end position="27"/>
    </location>
</feature>
<feature type="transmembrane region" description="Helical" evidence="5">
    <location>
        <begin position="48"/>
        <end position="74"/>
    </location>
</feature>
<dbReference type="InterPro" id="IPR023352">
    <property type="entry name" value="MAPEG-like_dom_sf"/>
</dbReference>
<gene>
    <name evidence="6" type="ORF">LEP1GSC202_3228</name>
</gene>
<evidence type="ECO:0000256" key="1">
    <source>
        <dbReference type="ARBA" id="ARBA00004370"/>
    </source>
</evidence>